<feature type="compositionally biased region" description="Pro residues" evidence="1">
    <location>
        <begin position="92"/>
        <end position="104"/>
    </location>
</feature>
<keyword evidence="4" id="KW-1185">Reference proteome</keyword>
<evidence type="ECO:0000313" key="4">
    <source>
        <dbReference type="Proteomes" id="UP000295198"/>
    </source>
</evidence>
<feature type="compositionally biased region" description="Low complexity" evidence="1">
    <location>
        <begin position="45"/>
        <end position="60"/>
    </location>
</feature>
<comment type="caution">
    <text evidence="3">The sequence shown here is derived from an EMBL/GenBank/DDBJ whole genome shotgun (WGS) entry which is preliminary data.</text>
</comment>
<protein>
    <submittedName>
        <fullName evidence="3">Uncharacterized protein</fullName>
    </submittedName>
</protein>
<keyword evidence="2" id="KW-1133">Transmembrane helix</keyword>
<name>A0A4Q4ZMU4_9ACTN</name>
<dbReference type="EMBL" id="SDKM01000001">
    <property type="protein sequence ID" value="RYP88941.1"/>
    <property type="molecule type" value="Genomic_DNA"/>
</dbReference>
<feature type="region of interest" description="Disordered" evidence="1">
    <location>
        <begin position="42"/>
        <end position="176"/>
    </location>
</feature>
<gene>
    <name evidence="3" type="ORF">EKO23_00430</name>
</gene>
<organism evidence="3 4">
    <name type="scientific">Nocardioides guangzhouensis</name>
    <dbReference type="NCBI Taxonomy" id="2497878"/>
    <lineage>
        <taxon>Bacteria</taxon>
        <taxon>Bacillati</taxon>
        <taxon>Actinomycetota</taxon>
        <taxon>Actinomycetes</taxon>
        <taxon>Propionibacteriales</taxon>
        <taxon>Nocardioidaceae</taxon>
        <taxon>Nocardioides</taxon>
    </lineage>
</organism>
<evidence type="ECO:0000256" key="2">
    <source>
        <dbReference type="SAM" id="Phobius"/>
    </source>
</evidence>
<keyword evidence="2" id="KW-0812">Transmembrane</keyword>
<dbReference type="RefSeq" id="WP_134712952.1">
    <property type="nucleotide sequence ID" value="NZ_SDKM01000001.1"/>
</dbReference>
<dbReference type="AlphaFoldDB" id="A0A4Q4ZMU4"/>
<evidence type="ECO:0000313" key="3">
    <source>
        <dbReference type="EMBL" id="RYP88941.1"/>
    </source>
</evidence>
<accession>A0A4Q4ZMU4</accession>
<proteinExistence type="predicted"/>
<feature type="compositionally biased region" description="Basic and acidic residues" evidence="1">
    <location>
        <begin position="115"/>
        <end position="164"/>
    </location>
</feature>
<dbReference type="Proteomes" id="UP000295198">
    <property type="component" value="Unassembled WGS sequence"/>
</dbReference>
<feature type="compositionally biased region" description="Low complexity" evidence="1">
    <location>
        <begin position="105"/>
        <end position="114"/>
    </location>
</feature>
<keyword evidence="2" id="KW-0472">Membrane</keyword>
<reference evidence="3 4" key="1">
    <citation type="submission" date="2019-01" db="EMBL/GenBank/DDBJ databases">
        <title>Nocardioides guangzhouensis sp. nov., an actinobacterium isolated from soil.</title>
        <authorList>
            <person name="Fu Y."/>
            <person name="Cai Y."/>
            <person name="Lin Z."/>
            <person name="Chen P."/>
        </authorList>
    </citation>
    <scope>NUCLEOTIDE SEQUENCE [LARGE SCALE GENOMIC DNA]</scope>
    <source>
        <strain evidence="3 4">130</strain>
    </source>
</reference>
<feature type="compositionally biased region" description="Low complexity" evidence="1">
    <location>
        <begin position="82"/>
        <end position="91"/>
    </location>
</feature>
<evidence type="ECO:0000256" key="1">
    <source>
        <dbReference type="SAM" id="MobiDB-lite"/>
    </source>
</evidence>
<sequence length="176" mass="18374">MSERPQSSGFRAPRGPAIVAGIGVGMLVTAIAGAVMLFLPTGGQPTASTTPSSSSSPTAEAEAKADTGRQVPVSREQPDNSAQGVGKVVVPTVPPPAAPQPKAHPPQTRTAAPAPRDDDGDRSRCRDRDGDGWPDRWCRPHRDHDGGSDHDWGGAKDWWRDHSGEGWTSDGGGWGG</sequence>
<feature type="transmembrane region" description="Helical" evidence="2">
    <location>
        <begin position="17"/>
        <end position="39"/>
    </location>
</feature>